<reference evidence="12 13" key="1">
    <citation type="journal article" date="2016" name="Sci. Rep.">
        <title>Peltaster fructicola genome reveals evolution from an invasive phytopathogen to an ectophytic parasite.</title>
        <authorList>
            <person name="Xu C."/>
            <person name="Chen H."/>
            <person name="Gleason M.L."/>
            <person name="Xu J.R."/>
            <person name="Liu H."/>
            <person name="Zhang R."/>
            <person name="Sun G."/>
        </authorList>
    </citation>
    <scope>NUCLEOTIDE SEQUENCE [LARGE SCALE GENOMIC DNA]</scope>
    <source>
        <strain evidence="12 13">LNHT1506</strain>
    </source>
</reference>
<evidence type="ECO:0000313" key="13">
    <source>
        <dbReference type="Proteomes" id="UP000503462"/>
    </source>
</evidence>
<evidence type="ECO:0000256" key="7">
    <source>
        <dbReference type="ARBA" id="ARBA00037565"/>
    </source>
</evidence>
<sequence>MLGFRLVVLASAAWQIIGATAQIQEPISTEAELDDQLDDPSKMQSAAINVAISASFPGSEVFGIKVVNGRPTEALLDVVNNEPEAISLLVVGGSLTTPLGKAGSPDPPVIVHNLTGSRFNTQVPAGEKQSFTYTFQTDLQPQDLQLNLGVMLQNSKNTIFQQSVYNGTVTVVDAPISFFEPQVIFLYLTLAAAFGGICFFIYQTWITRLFPQKRRGGKGGERAKRSTGGTKPVDPAAQTAVIGADGPAVTSGSKAYDESWIPAEHLKRPEARRVGSGRPKSRAA</sequence>
<comment type="function">
    <text evidence="7">Is probably involved in a pathway contributing to genomic integrity.</text>
</comment>
<keyword evidence="4" id="KW-0256">Endoplasmic reticulum</keyword>
<feature type="chain" id="PRO_5026178410" evidence="11">
    <location>
        <begin position="22"/>
        <end position="284"/>
    </location>
</feature>
<dbReference type="PANTHER" id="PTHR12924:SF0">
    <property type="entry name" value="TRANSLOCON-ASSOCIATED PROTEIN SUBUNIT ALPHA"/>
    <property type="match status" value="1"/>
</dbReference>
<feature type="region of interest" description="Disordered" evidence="9">
    <location>
        <begin position="213"/>
        <end position="256"/>
    </location>
</feature>
<protein>
    <submittedName>
        <fullName evidence="12">Uncharacterized protein</fullName>
    </submittedName>
</protein>
<dbReference type="GO" id="GO:0005789">
    <property type="term" value="C:endoplasmic reticulum membrane"/>
    <property type="evidence" value="ECO:0007669"/>
    <property type="project" value="UniProtKB-SubCell"/>
</dbReference>
<keyword evidence="13" id="KW-1185">Reference proteome</keyword>
<proteinExistence type="inferred from homology"/>
<evidence type="ECO:0000256" key="5">
    <source>
        <dbReference type="ARBA" id="ARBA00022989"/>
    </source>
</evidence>
<keyword evidence="6 10" id="KW-0472">Membrane</keyword>
<dbReference type="OrthoDB" id="1926781at2759"/>
<evidence type="ECO:0000256" key="3">
    <source>
        <dbReference type="ARBA" id="ARBA00022729"/>
    </source>
</evidence>
<evidence type="ECO:0000256" key="2">
    <source>
        <dbReference type="ARBA" id="ARBA00022692"/>
    </source>
</evidence>
<evidence type="ECO:0000256" key="8">
    <source>
        <dbReference type="ARBA" id="ARBA00038311"/>
    </source>
</evidence>
<organism evidence="12 13">
    <name type="scientific">Peltaster fructicola</name>
    <dbReference type="NCBI Taxonomy" id="286661"/>
    <lineage>
        <taxon>Eukaryota</taxon>
        <taxon>Fungi</taxon>
        <taxon>Dikarya</taxon>
        <taxon>Ascomycota</taxon>
        <taxon>Pezizomycotina</taxon>
        <taxon>Dothideomycetes</taxon>
        <taxon>Dothideomycetes incertae sedis</taxon>
        <taxon>Peltaster</taxon>
    </lineage>
</organism>
<dbReference type="AlphaFoldDB" id="A0A6H0XJX0"/>
<evidence type="ECO:0000256" key="9">
    <source>
        <dbReference type="SAM" id="MobiDB-lite"/>
    </source>
</evidence>
<dbReference type="PANTHER" id="PTHR12924">
    <property type="entry name" value="TRANSLOCON-ASSOCIATED PROTEIN, ALPHA SUBUNIT"/>
    <property type="match status" value="1"/>
</dbReference>
<evidence type="ECO:0000256" key="1">
    <source>
        <dbReference type="ARBA" id="ARBA00004115"/>
    </source>
</evidence>
<evidence type="ECO:0000256" key="11">
    <source>
        <dbReference type="SAM" id="SignalP"/>
    </source>
</evidence>
<feature type="transmembrane region" description="Helical" evidence="10">
    <location>
        <begin position="184"/>
        <end position="205"/>
    </location>
</feature>
<evidence type="ECO:0000313" key="12">
    <source>
        <dbReference type="EMBL" id="QIW94940.1"/>
    </source>
</evidence>
<keyword evidence="5 10" id="KW-1133">Transmembrane helix</keyword>
<dbReference type="Proteomes" id="UP000503462">
    <property type="component" value="Chromosome 1"/>
</dbReference>
<comment type="similarity">
    <text evidence="8">Belongs to the IRC22 family.</text>
</comment>
<keyword evidence="2 10" id="KW-0812">Transmembrane</keyword>
<keyword evidence="3 11" id="KW-0732">Signal</keyword>
<name>A0A6H0XJX0_9PEZI</name>
<dbReference type="InterPro" id="IPR005595">
    <property type="entry name" value="TRAP_alpha"/>
</dbReference>
<comment type="subcellular location">
    <subcellularLocation>
        <location evidence="1">Endoplasmic reticulum membrane</location>
        <topology evidence="1">Single-pass type I membrane protein</topology>
    </subcellularLocation>
</comment>
<gene>
    <name evidence="12" type="ORF">AMS68_000458</name>
</gene>
<dbReference type="EMBL" id="CP051139">
    <property type="protein sequence ID" value="QIW94940.1"/>
    <property type="molecule type" value="Genomic_DNA"/>
</dbReference>
<evidence type="ECO:0000256" key="6">
    <source>
        <dbReference type="ARBA" id="ARBA00023136"/>
    </source>
</evidence>
<evidence type="ECO:0000256" key="4">
    <source>
        <dbReference type="ARBA" id="ARBA00022824"/>
    </source>
</evidence>
<dbReference type="Pfam" id="PF03896">
    <property type="entry name" value="TRAP_alpha"/>
    <property type="match status" value="1"/>
</dbReference>
<accession>A0A6H0XJX0</accession>
<feature type="signal peptide" evidence="11">
    <location>
        <begin position="1"/>
        <end position="21"/>
    </location>
</feature>
<evidence type="ECO:0000256" key="10">
    <source>
        <dbReference type="SAM" id="Phobius"/>
    </source>
</evidence>